<evidence type="ECO:0000313" key="7">
    <source>
        <dbReference type="EMBL" id="GAA0441429.1"/>
    </source>
</evidence>
<keyword evidence="3" id="KW-0238">DNA-binding</keyword>
<name>A0ABP3J466_9ACTN</name>
<comment type="similarity">
    <text evidence="1">Belongs to the LysR transcriptional regulatory family.</text>
</comment>
<dbReference type="CDD" id="cd05466">
    <property type="entry name" value="PBP2_LTTR_substrate"/>
    <property type="match status" value="1"/>
</dbReference>
<dbReference type="Gene3D" id="3.40.190.290">
    <property type="match status" value="1"/>
</dbReference>
<evidence type="ECO:0000313" key="8">
    <source>
        <dbReference type="Proteomes" id="UP001500909"/>
    </source>
</evidence>
<dbReference type="EMBL" id="BAAABY010000002">
    <property type="protein sequence ID" value="GAA0441429.1"/>
    <property type="molecule type" value="Genomic_DNA"/>
</dbReference>
<feature type="domain" description="HTH lysR-type" evidence="6">
    <location>
        <begin position="41"/>
        <end position="98"/>
    </location>
</feature>
<evidence type="ECO:0000256" key="5">
    <source>
        <dbReference type="SAM" id="MobiDB-lite"/>
    </source>
</evidence>
<sequence>MTYSAAHAHSHTLRSIRHPGRPPISVRLDRTVPSCPVGHRMTLNQLRAFAEAERLGSFTAAAAAMEIAQASVSELVRRLEEELDAVLFVRGSRRLALTAAGRELLPYAQETLRAADGGVKAVRSLGSLGGGTATFGVLRNADYYLLANLAQTFHARYPAVRVRLVGQNSAETAHAVAAGKIEAGLVVLPIDDEGLVVRPLMRDEVCYVTADPERAAAPVTIEAFAAAPLVLYDAHYGWEDPTRRQIAERAQLAGVRVEPLMELERVEAALKLAAAGVGDTIASRAVIDSPSLPAGLHTVPFAEPLYDTIALVRRRGHPLSRATRELARLAEDTIRELREEVQG</sequence>
<evidence type="ECO:0000256" key="3">
    <source>
        <dbReference type="ARBA" id="ARBA00023125"/>
    </source>
</evidence>
<dbReference type="Proteomes" id="UP001500909">
    <property type="component" value="Unassembled WGS sequence"/>
</dbReference>
<comment type="caution">
    <text evidence="7">The sequence shown here is derived from an EMBL/GenBank/DDBJ whole genome shotgun (WGS) entry which is preliminary data.</text>
</comment>
<dbReference type="InterPro" id="IPR000847">
    <property type="entry name" value="LysR_HTH_N"/>
</dbReference>
<keyword evidence="2" id="KW-0805">Transcription regulation</keyword>
<reference evidence="8" key="1">
    <citation type="journal article" date="2019" name="Int. J. Syst. Evol. Microbiol.">
        <title>The Global Catalogue of Microorganisms (GCM) 10K type strain sequencing project: providing services to taxonomists for standard genome sequencing and annotation.</title>
        <authorList>
            <consortium name="The Broad Institute Genomics Platform"/>
            <consortium name="The Broad Institute Genome Sequencing Center for Infectious Disease"/>
            <person name="Wu L."/>
            <person name="Ma J."/>
        </authorList>
    </citation>
    <scope>NUCLEOTIDE SEQUENCE [LARGE SCALE GENOMIC DNA]</scope>
    <source>
        <strain evidence="8">JCM 4805</strain>
    </source>
</reference>
<dbReference type="PANTHER" id="PTHR30419">
    <property type="entry name" value="HTH-TYPE TRANSCRIPTIONAL REGULATOR YBHD"/>
    <property type="match status" value="1"/>
</dbReference>
<feature type="compositionally biased region" description="Basic residues" evidence="5">
    <location>
        <begin position="8"/>
        <end position="20"/>
    </location>
</feature>
<keyword evidence="4" id="KW-0804">Transcription</keyword>
<evidence type="ECO:0000256" key="4">
    <source>
        <dbReference type="ARBA" id="ARBA00023163"/>
    </source>
</evidence>
<dbReference type="Pfam" id="PF00126">
    <property type="entry name" value="HTH_1"/>
    <property type="match status" value="1"/>
</dbReference>
<accession>A0ABP3J466</accession>
<dbReference type="SUPFAM" id="SSF53850">
    <property type="entry name" value="Periplasmic binding protein-like II"/>
    <property type="match status" value="1"/>
</dbReference>
<dbReference type="InterPro" id="IPR005119">
    <property type="entry name" value="LysR_subst-bd"/>
</dbReference>
<dbReference type="InterPro" id="IPR036388">
    <property type="entry name" value="WH-like_DNA-bd_sf"/>
</dbReference>
<organism evidence="7 8">
    <name type="scientific">Streptomyces olivaceiscleroticus</name>
    <dbReference type="NCBI Taxonomy" id="68245"/>
    <lineage>
        <taxon>Bacteria</taxon>
        <taxon>Bacillati</taxon>
        <taxon>Actinomycetota</taxon>
        <taxon>Actinomycetes</taxon>
        <taxon>Kitasatosporales</taxon>
        <taxon>Streptomycetaceae</taxon>
        <taxon>Streptomyces</taxon>
    </lineage>
</organism>
<evidence type="ECO:0000259" key="6">
    <source>
        <dbReference type="PROSITE" id="PS50931"/>
    </source>
</evidence>
<dbReference type="PRINTS" id="PR00039">
    <property type="entry name" value="HTHLYSR"/>
</dbReference>
<evidence type="ECO:0000256" key="1">
    <source>
        <dbReference type="ARBA" id="ARBA00009437"/>
    </source>
</evidence>
<dbReference type="PROSITE" id="PS50931">
    <property type="entry name" value="HTH_LYSR"/>
    <property type="match status" value="1"/>
</dbReference>
<gene>
    <name evidence="7" type="ORF">GCM10010361_01780</name>
</gene>
<evidence type="ECO:0000256" key="2">
    <source>
        <dbReference type="ARBA" id="ARBA00023015"/>
    </source>
</evidence>
<dbReference type="InterPro" id="IPR050950">
    <property type="entry name" value="HTH-type_LysR_regulators"/>
</dbReference>
<protein>
    <submittedName>
        <fullName evidence="7">LysR family transcriptional regulator</fullName>
    </submittedName>
</protein>
<feature type="region of interest" description="Disordered" evidence="5">
    <location>
        <begin position="1"/>
        <end position="24"/>
    </location>
</feature>
<keyword evidence="8" id="KW-1185">Reference proteome</keyword>
<dbReference type="Gene3D" id="1.10.10.10">
    <property type="entry name" value="Winged helix-like DNA-binding domain superfamily/Winged helix DNA-binding domain"/>
    <property type="match status" value="1"/>
</dbReference>
<proteinExistence type="inferred from homology"/>
<dbReference type="Pfam" id="PF03466">
    <property type="entry name" value="LysR_substrate"/>
    <property type="match status" value="1"/>
</dbReference>
<dbReference type="SUPFAM" id="SSF46785">
    <property type="entry name" value="Winged helix' DNA-binding domain"/>
    <property type="match status" value="1"/>
</dbReference>
<dbReference type="InterPro" id="IPR036390">
    <property type="entry name" value="WH_DNA-bd_sf"/>
</dbReference>